<name>A0A835G3X9_SPOEX</name>
<dbReference type="Pfam" id="PF00585">
    <property type="entry name" value="Thr_dehydrat_C"/>
    <property type="match status" value="1"/>
</dbReference>
<comment type="similarity">
    <text evidence="4">Belongs to the serine/threonine dehydratase family.</text>
</comment>
<evidence type="ECO:0000313" key="16">
    <source>
        <dbReference type="Proteomes" id="UP000648187"/>
    </source>
</evidence>
<keyword evidence="10" id="KW-0100">Branched-chain amino acid biosynthesis</keyword>
<dbReference type="AlphaFoldDB" id="A0A835G3X9"/>
<proteinExistence type="inferred from homology"/>
<evidence type="ECO:0000256" key="3">
    <source>
        <dbReference type="ARBA" id="ARBA00004810"/>
    </source>
</evidence>
<evidence type="ECO:0000256" key="13">
    <source>
        <dbReference type="SAM" id="MobiDB-lite"/>
    </source>
</evidence>
<evidence type="ECO:0000256" key="9">
    <source>
        <dbReference type="ARBA" id="ARBA00023239"/>
    </source>
</evidence>
<evidence type="ECO:0000256" key="2">
    <source>
        <dbReference type="ARBA" id="ARBA00001933"/>
    </source>
</evidence>
<dbReference type="SUPFAM" id="SSF53686">
    <property type="entry name" value="Tryptophan synthase beta subunit-like PLP-dependent enzymes"/>
    <property type="match status" value="1"/>
</dbReference>
<keyword evidence="6" id="KW-0028">Amino-acid biosynthesis</keyword>
<accession>A0A835G3X9</accession>
<evidence type="ECO:0000256" key="1">
    <source>
        <dbReference type="ARBA" id="ARBA00001274"/>
    </source>
</evidence>
<dbReference type="NCBIfam" id="NF006390">
    <property type="entry name" value="PRK08639.1"/>
    <property type="match status" value="1"/>
</dbReference>
<comment type="pathway">
    <text evidence="3">Amino-acid biosynthesis; L-isoleucine biosynthesis; 2-oxobutanoate from L-threonine: step 1/1.</text>
</comment>
<dbReference type="GO" id="GO:0003941">
    <property type="term" value="F:L-serine ammonia-lyase activity"/>
    <property type="evidence" value="ECO:0007669"/>
    <property type="project" value="TreeGrafter"/>
</dbReference>
<dbReference type="Gene3D" id="3.40.1020.10">
    <property type="entry name" value="Biosynthetic Threonine Deaminase, Domain 3"/>
    <property type="match status" value="1"/>
</dbReference>
<comment type="caution">
    <text evidence="15">The sequence shown here is derived from an EMBL/GenBank/DDBJ whole genome shotgun (WGS) entry which is preliminary data.</text>
</comment>
<keyword evidence="16" id="KW-1185">Reference proteome</keyword>
<evidence type="ECO:0000259" key="14">
    <source>
        <dbReference type="PROSITE" id="PS51672"/>
    </source>
</evidence>
<evidence type="ECO:0000256" key="10">
    <source>
        <dbReference type="ARBA" id="ARBA00023304"/>
    </source>
</evidence>
<dbReference type="GO" id="GO:0006565">
    <property type="term" value="P:L-serine catabolic process"/>
    <property type="evidence" value="ECO:0007669"/>
    <property type="project" value="TreeGrafter"/>
</dbReference>
<organism evidence="15 16">
    <name type="scientific">Spodoptera exigua</name>
    <name type="common">Beet armyworm</name>
    <name type="synonym">Noctua fulgens</name>
    <dbReference type="NCBI Taxonomy" id="7107"/>
    <lineage>
        <taxon>Eukaryota</taxon>
        <taxon>Metazoa</taxon>
        <taxon>Ecdysozoa</taxon>
        <taxon>Arthropoda</taxon>
        <taxon>Hexapoda</taxon>
        <taxon>Insecta</taxon>
        <taxon>Pterygota</taxon>
        <taxon>Neoptera</taxon>
        <taxon>Endopterygota</taxon>
        <taxon>Lepidoptera</taxon>
        <taxon>Glossata</taxon>
        <taxon>Ditrysia</taxon>
        <taxon>Noctuoidea</taxon>
        <taxon>Noctuidae</taxon>
        <taxon>Amphipyrinae</taxon>
        <taxon>Spodoptera</taxon>
    </lineage>
</organism>
<dbReference type="EC" id="4.3.1.19" evidence="5"/>
<comment type="catalytic activity">
    <reaction evidence="1">
        <text>L-threonine = 2-oxobutanoate + NH4(+)</text>
        <dbReference type="Rhea" id="RHEA:22108"/>
        <dbReference type="ChEBI" id="CHEBI:16763"/>
        <dbReference type="ChEBI" id="CHEBI:28938"/>
        <dbReference type="ChEBI" id="CHEBI:57926"/>
        <dbReference type="EC" id="4.3.1.19"/>
    </reaction>
</comment>
<dbReference type="PROSITE" id="PS51672">
    <property type="entry name" value="ACT_LIKE"/>
    <property type="match status" value="1"/>
</dbReference>
<dbReference type="InterPro" id="IPR001721">
    <property type="entry name" value="TD_ACT-like"/>
</dbReference>
<evidence type="ECO:0000256" key="7">
    <source>
        <dbReference type="ARBA" id="ARBA00022624"/>
    </source>
</evidence>
<dbReference type="InterPro" id="IPR036052">
    <property type="entry name" value="TrpB-like_PALP_sf"/>
</dbReference>
<dbReference type="Gene3D" id="3.40.50.1100">
    <property type="match status" value="2"/>
</dbReference>
<dbReference type="EMBL" id="JACKWZ010000990">
    <property type="protein sequence ID" value="KAF9404419.1"/>
    <property type="molecule type" value="Genomic_DNA"/>
</dbReference>
<protein>
    <recommendedName>
        <fullName evidence="5">threonine ammonia-lyase</fullName>
        <ecNumber evidence="5">4.3.1.19</ecNumber>
    </recommendedName>
    <alternativeName>
        <fullName evidence="11">L-serine deaminase</fullName>
    </alternativeName>
    <alternativeName>
        <fullName evidence="12">L-threonine dehydratase</fullName>
    </alternativeName>
</protein>
<feature type="region of interest" description="Disordered" evidence="13">
    <location>
        <begin position="311"/>
        <end position="344"/>
    </location>
</feature>
<evidence type="ECO:0000256" key="11">
    <source>
        <dbReference type="ARBA" id="ARBA00041766"/>
    </source>
</evidence>
<dbReference type="InterPro" id="IPR001926">
    <property type="entry name" value="TrpB-like_PALP"/>
</dbReference>
<evidence type="ECO:0000256" key="4">
    <source>
        <dbReference type="ARBA" id="ARBA00010869"/>
    </source>
</evidence>
<dbReference type="Proteomes" id="UP000648187">
    <property type="component" value="Unassembled WGS sequence"/>
</dbReference>
<dbReference type="InterPro" id="IPR036514">
    <property type="entry name" value="SGNH_hydro_sf"/>
</dbReference>
<evidence type="ECO:0000256" key="6">
    <source>
        <dbReference type="ARBA" id="ARBA00022605"/>
    </source>
</evidence>
<keyword evidence="8" id="KW-0663">Pyridoxal phosphate</keyword>
<evidence type="ECO:0000313" key="15">
    <source>
        <dbReference type="EMBL" id="KAF9404419.1"/>
    </source>
</evidence>
<feature type="domain" description="ACT-like" evidence="14">
    <location>
        <begin position="244"/>
        <end position="321"/>
    </location>
</feature>
<dbReference type="CDD" id="cd01840">
    <property type="entry name" value="SGNH_hydrolase_yrhL_like"/>
    <property type="match status" value="1"/>
</dbReference>
<reference evidence="15" key="1">
    <citation type="submission" date="2020-08" db="EMBL/GenBank/DDBJ databases">
        <title>Spodoptera exigua strain:BAW_Kor-Di-RS1 Genome sequencing and assembly.</title>
        <authorList>
            <person name="Kim J."/>
            <person name="Nam H.Y."/>
            <person name="Kwon M."/>
            <person name="Choi J.H."/>
            <person name="Cho S.R."/>
            <person name="Kim G.-H."/>
        </authorList>
    </citation>
    <scope>NUCLEOTIDE SEQUENCE</scope>
    <source>
        <strain evidence="15">BAW_Kor-Di-RS1</strain>
        <tissue evidence="15">Whole-body</tissue>
    </source>
</reference>
<evidence type="ECO:0000256" key="8">
    <source>
        <dbReference type="ARBA" id="ARBA00022898"/>
    </source>
</evidence>
<dbReference type="PANTHER" id="PTHR48078">
    <property type="entry name" value="THREONINE DEHYDRATASE, MITOCHONDRIAL-RELATED"/>
    <property type="match status" value="1"/>
</dbReference>
<dbReference type="UniPathway" id="UPA00047">
    <property type="reaction ID" value="UER00054"/>
</dbReference>
<evidence type="ECO:0000256" key="12">
    <source>
        <dbReference type="ARBA" id="ARBA00042605"/>
    </source>
</evidence>
<dbReference type="Gene3D" id="3.40.50.1110">
    <property type="entry name" value="SGNH hydrolase"/>
    <property type="match status" value="1"/>
</dbReference>
<dbReference type="SUPFAM" id="SSF52266">
    <property type="entry name" value="SGNH hydrolase"/>
    <property type="match status" value="1"/>
</dbReference>
<feature type="compositionally biased region" description="Polar residues" evidence="13">
    <location>
        <begin position="331"/>
        <end position="342"/>
    </location>
</feature>
<evidence type="ECO:0000256" key="5">
    <source>
        <dbReference type="ARBA" id="ARBA00012096"/>
    </source>
</evidence>
<dbReference type="GO" id="GO:0004794">
    <property type="term" value="F:threonine deaminase activity"/>
    <property type="evidence" value="ECO:0007669"/>
    <property type="project" value="UniProtKB-EC"/>
</dbReference>
<keyword evidence="9" id="KW-0456">Lyase</keyword>
<dbReference type="Pfam" id="PF00291">
    <property type="entry name" value="PALP"/>
    <property type="match status" value="1"/>
</dbReference>
<dbReference type="GO" id="GO:0009097">
    <property type="term" value="P:isoleucine biosynthetic process"/>
    <property type="evidence" value="ECO:0007669"/>
    <property type="project" value="UniProtKB-UniPathway"/>
</dbReference>
<comment type="cofactor">
    <cofactor evidence="2">
        <name>pyridoxal 5'-phosphate</name>
        <dbReference type="ChEBI" id="CHEBI:597326"/>
    </cofactor>
</comment>
<dbReference type="GO" id="GO:0006567">
    <property type="term" value="P:L-threonine catabolic process"/>
    <property type="evidence" value="ECO:0007669"/>
    <property type="project" value="TreeGrafter"/>
</dbReference>
<dbReference type="CDD" id="cd01562">
    <property type="entry name" value="Thr-dehyd"/>
    <property type="match status" value="1"/>
</dbReference>
<dbReference type="PANTHER" id="PTHR48078:SF11">
    <property type="entry name" value="THREONINE DEHYDRATASE, MITOCHONDRIAL"/>
    <property type="match status" value="1"/>
</dbReference>
<dbReference type="InterPro" id="IPR050147">
    <property type="entry name" value="Ser/Thr_Dehydratase"/>
</dbReference>
<keyword evidence="7" id="KW-0412">Isoleucine biosynthesis</keyword>
<gene>
    <name evidence="15" type="ORF">HW555_014347</name>
</gene>
<feature type="compositionally biased region" description="Basic and acidic residues" evidence="13">
    <location>
        <begin position="311"/>
        <end position="328"/>
    </location>
</feature>
<dbReference type="InterPro" id="IPR038110">
    <property type="entry name" value="TD_ACT-like_sf"/>
</dbReference>
<sequence>MKVTATIFMPTTTPQQKISQVKFFGGEEVSVKLIGDTFDASAKAAKEYAQANSQAFIDPFDNINIIAGQGTVAAEIFNEAKKSEFQVDYLFAAIGGGGLISGVSTYTKAVSPTTAVIGVEPLGAQSMRAAFNEGKPVMLESVEKFVDGAAVKQVGELTYAHTLEYVDQLLAVDEGQVCTTILELYTKQAIVVEPAGALSVSGLELMKDDIKGKNVVCIISGGNNDINRMEEIEERSLIFEGLKHYFVINFPQRPGALREFVTDILGPDDDITRFEYTKKVNRGTGPVILATAPSNEVTADQQQLQKSIEENKKLADQRKAEEKARNEGEISESTEQSNSVTEANYDLTSEEIKKAQSMEITAFGDSVILDAAAGLQEIFPKMLVDGEVGRQLYTSAPAIQQLEKDKVLKDNVLVGLGTNGSFTEAQFDEFMAAIGPERKVYWVNVRVPTRRWQNEVNTMLENMKKKYNNLVVIDWYDYSNEHEEWFYDDRVHPNVEGQDVYQCEYPDSRLIEPQ</sequence>